<dbReference type="Pfam" id="PF15365">
    <property type="entry name" value="PNRC"/>
    <property type="match status" value="1"/>
</dbReference>
<feature type="compositionally biased region" description="Basic residues" evidence="1">
    <location>
        <begin position="26"/>
        <end position="37"/>
    </location>
</feature>
<name>A0AAV3QMW6_LITER</name>
<dbReference type="InterPro" id="IPR028322">
    <property type="entry name" value="PNRC-like_rgn"/>
</dbReference>
<dbReference type="EMBL" id="BAABME010005065">
    <property type="protein sequence ID" value="GAA0164501.1"/>
    <property type="molecule type" value="Genomic_DNA"/>
</dbReference>
<protein>
    <submittedName>
        <fullName evidence="2">Uncharacterized protein</fullName>
    </submittedName>
</protein>
<evidence type="ECO:0000313" key="3">
    <source>
        <dbReference type="Proteomes" id="UP001454036"/>
    </source>
</evidence>
<keyword evidence="3" id="KW-1185">Reference proteome</keyword>
<feature type="region of interest" description="Disordered" evidence="1">
    <location>
        <begin position="26"/>
        <end position="61"/>
    </location>
</feature>
<organism evidence="2 3">
    <name type="scientific">Lithospermum erythrorhizon</name>
    <name type="common">Purple gromwell</name>
    <name type="synonym">Lithospermum officinale var. erythrorhizon</name>
    <dbReference type="NCBI Taxonomy" id="34254"/>
    <lineage>
        <taxon>Eukaryota</taxon>
        <taxon>Viridiplantae</taxon>
        <taxon>Streptophyta</taxon>
        <taxon>Embryophyta</taxon>
        <taxon>Tracheophyta</taxon>
        <taxon>Spermatophyta</taxon>
        <taxon>Magnoliopsida</taxon>
        <taxon>eudicotyledons</taxon>
        <taxon>Gunneridae</taxon>
        <taxon>Pentapetalae</taxon>
        <taxon>asterids</taxon>
        <taxon>lamiids</taxon>
        <taxon>Boraginales</taxon>
        <taxon>Boraginaceae</taxon>
        <taxon>Boraginoideae</taxon>
        <taxon>Lithospermeae</taxon>
        <taxon>Lithospermum</taxon>
    </lineage>
</organism>
<gene>
    <name evidence="2" type="ORF">LIER_20117</name>
</gene>
<dbReference type="GO" id="GO:0016071">
    <property type="term" value="P:mRNA metabolic process"/>
    <property type="evidence" value="ECO:0007669"/>
    <property type="project" value="UniProtKB-ARBA"/>
</dbReference>
<sequence>MGTEILRPQDCLAEILRISPASFHHRRKHYPTTRNNRKPAEVRTIQNKRPHHHQQMTNPKRFDFRAISKHTKNSNNNDFSMRKVTILRRGQSFDSLNKNTMYAGSAFSVSPPPSDLPLPTFSKKLSFDDHATRDLRRLLRLE</sequence>
<evidence type="ECO:0000313" key="2">
    <source>
        <dbReference type="EMBL" id="GAA0164501.1"/>
    </source>
</evidence>
<accession>A0AAV3QMW6</accession>
<dbReference type="Proteomes" id="UP001454036">
    <property type="component" value="Unassembled WGS sequence"/>
</dbReference>
<dbReference type="AlphaFoldDB" id="A0AAV3QMW6"/>
<dbReference type="PANTHER" id="PTHR33670:SF1">
    <property type="entry name" value="OS09G0416300 PROTEIN"/>
    <property type="match status" value="1"/>
</dbReference>
<comment type="caution">
    <text evidence="2">The sequence shown here is derived from an EMBL/GenBank/DDBJ whole genome shotgun (WGS) entry which is preliminary data.</text>
</comment>
<proteinExistence type="predicted"/>
<dbReference type="PANTHER" id="PTHR33670">
    <property type="entry name" value="SPLICING FACTOR, PROLINE- AND GLUTAMINE-RICH-LIKE"/>
    <property type="match status" value="1"/>
</dbReference>
<reference evidence="2 3" key="1">
    <citation type="submission" date="2024-01" db="EMBL/GenBank/DDBJ databases">
        <title>The complete chloroplast genome sequence of Lithospermum erythrorhizon: insights into the phylogenetic relationship among Boraginaceae species and the maternal lineages of purple gromwells.</title>
        <authorList>
            <person name="Okada T."/>
            <person name="Watanabe K."/>
        </authorList>
    </citation>
    <scope>NUCLEOTIDE SEQUENCE [LARGE SCALE GENOMIC DNA]</scope>
</reference>
<evidence type="ECO:0000256" key="1">
    <source>
        <dbReference type="SAM" id="MobiDB-lite"/>
    </source>
</evidence>